<evidence type="ECO:0000256" key="7">
    <source>
        <dbReference type="RuleBase" id="RU004185"/>
    </source>
</evidence>
<evidence type="ECO:0000256" key="5">
    <source>
        <dbReference type="ARBA" id="ARBA00024536"/>
    </source>
</evidence>
<keyword evidence="3 6" id="KW-0456">Lyase</keyword>
<comment type="subcellular location">
    <subcellularLocation>
        <location evidence="6">Cytoplasm</location>
    </subcellularLocation>
</comment>
<feature type="transmembrane region" description="Helical" evidence="8">
    <location>
        <begin position="362"/>
        <end position="387"/>
    </location>
</feature>
<sequence>MGRVGVLLLNLGGPDKLEDVGPFLFNLFSDPEIIRLPFRWLQKPLAWFIASRRTATSQENYKQIGGGSPLRQITEAQGEALKEQLHYLGQEANIYVGMRYWHPYTEEAIALLTQDNIDNLVILPLYPQFSISTSGSSFRLLERLWQEDPKLQRLEYTVIPSWYKEPGYLQAMAELIRQEIDQFPNADQVHVFFSAHGVPKSYVEVAGDPYQQEIEECTALIMQTLNRPNPHTLAYQSRVGPVEWLQPYTEDALKELGAQGVKDLVVVPISFVSEHIETLQEIDIEYREIAEEAGIHNFRRVPAPNTHPVFIRALADLVIDALNKPSFKLSQAAQIKKRVKMYPPESWEWGMTTSAEVWNGRIAMLGFIALIVELITGQGLLHLIGILQ</sequence>
<dbReference type="EC" id="4.98.1.1" evidence="6"/>
<dbReference type="SUPFAM" id="SSF103511">
    <property type="entry name" value="Chlorophyll a-b binding protein"/>
    <property type="match status" value="1"/>
</dbReference>
<comment type="catalytic activity">
    <reaction evidence="5">
        <text>Fe-coproporphyrin III + 2 H(+) = coproporphyrin III + Fe(2+)</text>
        <dbReference type="Rhea" id="RHEA:49572"/>
        <dbReference type="ChEBI" id="CHEBI:15378"/>
        <dbReference type="ChEBI" id="CHEBI:29033"/>
        <dbReference type="ChEBI" id="CHEBI:68438"/>
        <dbReference type="ChEBI" id="CHEBI:131725"/>
        <dbReference type="EC" id="4.99.1.9"/>
    </reaction>
    <physiologicalReaction direction="right-to-left" evidence="5">
        <dbReference type="Rhea" id="RHEA:49574"/>
    </physiologicalReaction>
</comment>
<keyword evidence="6" id="KW-0963">Cytoplasm</keyword>
<evidence type="ECO:0000256" key="2">
    <source>
        <dbReference type="ARBA" id="ARBA00023133"/>
    </source>
</evidence>
<dbReference type="NCBIfam" id="TIGR00109">
    <property type="entry name" value="hemH"/>
    <property type="match status" value="1"/>
</dbReference>
<organism evidence="9 10">
    <name type="scientific">Anabaena subtropica FACHB-260</name>
    <dbReference type="NCBI Taxonomy" id="2692884"/>
    <lineage>
        <taxon>Bacteria</taxon>
        <taxon>Bacillati</taxon>
        <taxon>Cyanobacteriota</taxon>
        <taxon>Cyanophyceae</taxon>
        <taxon>Nostocales</taxon>
        <taxon>Nostocaceae</taxon>
        <taxon>Anabaena</taxon>
    </lineage>
</organism>
<dbReference type="Gene3D" id="3.40.50.1400">
    <property type="match status" value="2"/>
</dbReference>
<dbReference type="EMBL" id="JACJRF010000004">
    <property type="protein sequence ID" value="MBD2343249.1"/>
    <property type="molecule type" value="Genomic_DNA"/>
</dbReference>
<dbReference type="PANTHER" id="PTHR11108">
    <property type="entry name" value="FERROCHELATASE"/>
    <property type="match status" value="1"/>
</dbReference>
<dbReference type="CDD" id="cd03411">
    <property type="entry name" value="Ferrochelatase_N"/>
    <property type="match status" value="1"/>
</dbReference>
<dbReference type="GO" id="GO:0016829">
    <property type="term" value="F:lyase activity"/>
    <property type="evidence" value="ECO:0007669"/>
    <property type="project" value="UniProtKB-KW"/>
</dbReference>
<evidence type="ECO:0000256" key="4">
    <source>
        <dbReference type="ARBA" id="ARBA00023244"/>
    </source>
</evidence>
<dbReference type="RefSeq" id="WP_190405728.1">
    <property type="nucleotide sequence ID" value="NZ_JACJRF010000004.1"/>
</dbReference>
<dbReference type="InterPro" id="IPR033659">
    <property type="entry name" value="Ferrochelatase_N"/>
</dbReference>
<comment type="caution">
    <text evidence="9">The sequence shown here is derived from an EMBL/GenBank/DDBJ whole genome shotgun (WGS) entry which is preliminary data.</text>
</comment>
<gene>
    <name evidence="6" type="primary">hemH</name>
    <name evidence="9" type="ORF">H6G18_03695</name>
</gene>
<dbReference type="Pfam" id="PF00762">
    <property type="entry name" value="Ferrochelatase"/>
    <property type="match status" value="1"/>
</dbReference>
<feature type="binding site" evidence="6">
    <location>
        <position position="277"/>
    </location>
    <ligand>
        <name>Fe(2+)</name>
        <dbReference type="ChEBI" id="CHEBI:29033"/>
    </ligand>
</feature>
<comment type="pathway">
    <text evidence="6">Porphyrin-containing compound metabolism; protoheme biosynthesis; protoheme from protoporphyrin-IX: step 1/1.</text>
</comment>
<dbReference type="InterPro" id="IPR001015">
    <property type="entry name" value="Ferrochelatase"/>
</dbReference>
<feature type="binding site" evidence="6">
    <location>
        <position position="196"/>
    </location>
    <ligand>
        <name>Fe(2+)</name>
        <dbReference type="ChEBI" id="CHEBI:29033"/>
    </ligand>
</feature>
<comment type="function">
    <text evidence="6">Catalyzes the ferrous insertion into protoporphyrin IX.</text>
</comment>
<reference evidence="9 10" key="1">
    <citation type="journal article" date="2020" name="ISME J.">
        <title>Comparative genomics reveals insights into cyanobacterial evolution and habitat adaptation.</title>
        <authorList>
            <person name="Chen M.Y."/>
            <person name="Teng W.K."/>
            <person name="Zhao L."/>
            <person name="Hu C.X."/>
            <person name="Zhou Y.K."/>
            <person name="Han B.P."/>
            <person name="Song L.R."/>
            <person name="Shu W.S."/>
        </authorList>
    </citation>
    <scope>NUCLEOTIDE SEQUENCE [LARGE SCALE GENOMIC DNA]</scope>
    <source>
        <strain evidence="9 10">FACHB-260</strain>
    </source>
</reference>
<dbReference type="InterPro" id="IPR033644">
    <property type="entry name" value="Ferrochelatase_C"/>
</dbReference>
<comment type="catalytic activity">
    <reaction evidence="6">
        <text>heme b + 2 H(+) = protoporphyrin IX + Fe(2+)</text>
        <dbReference type="Rhea" id="RHEA:22584"/>
        <dbReference type="ChEBI" id="CHEBI:15378"/>
        <dbReference type="ChEBI" id="CHEBI:29033"/>
        <dbReference type="ChEBI" id="CHEBI:57306"/>
        <dbReference type="ChEBI" id="CHEBI:60344"/>
        <dbReference type="EC" id="4.98.1.1"/>
    </reaction>
</comment>
<dbReference type="Proteomes" id="UP000607281">
    <property type="component" value="Unassembled WGS sequence"/>
</dbReference>
<evidence type="ECO:0000256" key="1">
    <source>
        <dbReference type="ARBA" id="ARBA00023004"/>
    </source>
</evidence>
<protein>
    <recommendedName>
        <fullName evidence="6">Ferrochelatase</fullName>
        <ecNumber evidence="6">4.98.1.1</ecNumber>
    </recommendedName>
    <alternativeName>
        <fullName evidence="6">Heme synthase</fullName>
    </alternativeName>
    <alternativeName>
        <fullName evidence="6">Protoheme ferro-lyase</fullName>
    </alternativeName>
</protein>
<evidence type="ECO:0000313" key="9">
    <source>
        <dbReference type="EMBL" id="MBD2343249.1"/>
    </source>
</evidence>
<keyword evidence="4 6" id="KW-0627">Porphyrin biosynthesis</keyword>
<name>A0ABR8CK60_9NOST</name>
<evidence type="ECO:0000256" key="8">
    <source>
        <dbReference type="SAM" id="Phobius"/>
    </source>
</evidence>
<dbReference type="CDD" id="cd00419">
    <property type="entry name" value="Ferrochelatase_C"/>
    <property type="match status" value="1"/>
</dbReference>
<evidence type="ECO:0000256" key="6">
    <source>
        <dbReference type="HAMAP-Rule" id="MF_00323"/>
    </source>
</evidence>
<accession>A0ABR8CK60</accession>
<keyword evidence="1 6" id="KW-0408">Iron</keyword>
<comment type="similarity">
    <text evidence="6 7">Belongs to the ferrochelatase family.</text>
</comment>
<dbReference type="HAMAP" id="MF_00323">
    <property type="entry name" value="Ferrochelatase"/>
    <property type="match status" value="1"/>
</dbReference>
<evidence type="ECO:0000313" key="10">
    <source>
        <dbReference type="Proteomes" id="UP000607281"/>
    </source>
</evidence>
<keyword evidence="8" id="KW-0812">Transmembrane</keyword>
<evidence type="ECO:0000256" key="3">
    <source>
        <dbReference type="ARBA" id="ARBA00023239"/>
    </source>
</evidence>
<keyword evidence="8" id="KW-1133">Transmembrane helix</keyword>
<proteinExistence type="inferred from homology"/>
<dbReference type="PANTHER" id="PTHR11108:SF1">
    <property type="entry name" value="FERROCHELATASE, MITOCHONDRIAL"/>
    <property type="match status" value="1"/>
</dbReference>
<keyword evidence="2 6" id="KW-0350">Heme biosynthesis</keyword>
<keyword evidence="6" id="KW-0479">Metal-binding</keyword>
<dbReference type="SUPFAM" id="SSF53800">
    <property type="entry name" value="Chelatase"/>
    <property type="match status" value="1"/>
</dbReference>
<keyword evidence="10" id="KW-1185">Reference proteome</keyword>
<keyword evidence="8" id="KW-0472">Membrane</keyword>